<dbReference type="OrthoDB" id="9991913at2759"/>
<dbReference type="GO" id="GO:0016618">
    <property type="term" value="F:hydroxypyruvate reductase [NAD(P)H] activity"/>
    <property type="evidence" value="ECO:0007669"/>
    <property type="project" value="TreeGrafter"/>
</dbReference>
<evidence type="ECO:0000259" key="4">
    <source>
        <dbReference type="Pfam" id="PF02826"/>
    </source>
</evidence>
<dbReference type="Gene3D" id="3.40.50.720">
    <property type="entry name" value="NAD(P)-binding Rossmann-like Domain"/>
    <property type="match status" value="2"/>
</dbReference>
<dbReference type="HOGENOM" id="CLU_019796_1_2_1"/>
<organism evidence="5 6">
    <name type="scientific">Marssonina brunnea f. sp. multigermtubi (strain MB_m1)</name>
    <name type="common">Marssonina leaf spot fungus</name>
    <dbReference type="NCBI Taxonomy" id="1072389"/>
    <lineage>
        <taxon>Eukaryota</taxon>
        <taxon>Fungi</taxon>
        <taxon>Dikarya</taxon>
        <taxon>Ascomycota</taxon>
        <taxon>Pezizomycotina</taxon>
        <taxon>Leotiomycetes</taxon>
        <taxon>Helotiales</taxon>
        <taxon>Drepanopezizaceae</taxon>
        <taxon>Drepanopeziza</taxon>
    </lineage>
</organism>
<dbReference type="STRING" id="1072389.K1XLT5"/>
<dbReference type="CDD" id="cd12168">
    <property type="entry name" value="Mand_dh_like"/>
    <property type="match status" value="1"/>
</dbReference>
<dbReference type="InterPro" id="IPR029752">
    <property type="entry name" value="D-isomer_DH_CS1"/>
</dbReference>
<dbReference type="GeneID" id="18764472"/>
<dbReference type="PANTHER" id="PTHR10996">
    <property type="entry name" value="2-HYDROXYACID DEHYDROGENASE-RELATED"/>
    <property type="match status" value="1"/>
</dbReference>
<keyword evidence="1 2" id="KW-0560">Oxidoreductase</keyword>
<dbReference type="PROSITE" id="PS00671">
    <property type="entry name" value="D_2_HYDROXYACID_DH_3"/>
    <property type="match status" value="1"/>
</dbReference>
<dbReference type="PANTHER" id="PTHR10996:SF281">
    <property type="entry name" value="D-ISOMER SPECIFIC 2-HYDROXYACID DEHYDROGENASE NAD-BINDING DOMAIN-CONTAINING PROTEIN-RELATED"/>
    <property type="match status" value="1"/>
</dbReference>
<dbReference type="GO" id="GO:0051287">
    <property type="term" value="F:NAD binding"/>
    <property type="evidence" value="ECO:0007669"/>
    <property type="project" value="InterPro"/>
</dbReference>
<dbReference type="SUPFAM" id="SSF52283">
    <property type="entry name" value="Formate/glycerate dehydrogenase catalytic domain-like"/>
    <property type="match status" value="1"/>
</dbReference>
<proteinExistence type="inferred from homology"/>
<reference evidence="5 6" key="1">
    <citation type="journal article" date="2012" name="BMC Genomics">
        <title>Sequencing the genome of Marssonina brunnea reveals fungus-poplar co-evolution.</title>
        <authorList>
            <person name="Zhu S."/>
            <person name="Cao Y.-Z."/>
            <person name="Jiang C."/>
            <person name="Tan B.-Y."/>
            <person name="Wang Z."/>
            <person name="Feng S."/>
            <person name="Zhang L."/>
            <person name="Su X.-H."/>
            <person name="Brejova B."/>
            <person name="Vinar T."/>
            <person name="Xu M."/>
            <person name="Wang M.-X."/>
            <person name="Zhang S.-G."/>
            <person name="Huang M.-R."/>
            <person name="Wu R."/>
            <person name="Zhou Y."/>
        </authorList>
    </citation>
    <scope>NUCLEOTIDE SEQUENCE [LARGE SCALE GENOMIC DNA]</scope>
    <source>
        <strain evidence="5 6">MB_m1</strain>
    </source>
</reference>
<dbReference type="Proteomes" id="UP000006753">
    <property type="component" value="Unassembled WGS sequence"/>
</dbReference>
<keyword evidence="6" id="KW-1185">Reference proteome</keyword>
<accession>K1XLT5</accession>
<dbReference type="InterPro" id="IPR029753">
    <property type="entry name" value="D-isomer_DH_CS"/>
</dbReference>
<dbReference type="Pfam" id="PF00389">
    <property type="entry name" value="2-Hacid_dh"/>
    <property type="match status" value="1"/>
</dbReference>
<dbReference type="SUPFAM" id="SSF51735">
    <property type="entry name" value="NAD(P)-binding Rossmann-fold domains"/>
    <property type="match status" value="1"/>
</dbReference>
<protein>
    <submittedName>
        <fullName evidence="5">2-hydroxyacid dehydrogenase</fullName>
    </submittedName>
</protein>
<dbReference type="InterPro" id="IPR036291">
    <property type="entry name" value="NAD(P)-bd_dom_sf"/>
</dbReference>
<dbReference type="GO" id="GO:0005829">
    <property type="term" value="C:cytosol"/>
    <property type="evidence" value="ECO:0007669"/>
    <property type="project" value="TreeGrafter"/>
</dbReference>
<dbReference type="Pfam" id="PF02826">
    <property type="entry name" value="2-Hacid_dh_C"/>
    <property type="match status" value="1"/>
</dbReference>
<dbReference type="OMA" id="LPWCMGA"/>
<sequence length="362" mass="39959">MALSGTKPIVLHIGDPVKWNTDFYDVFSKDYTVVRPSFEERQRDEFMIGLKEKRWGGFSAIFRPFWNTGGEMGRWDKELISLLPSSCKIFASAGAGFDWVDVDILAERGILYCNSAAAATESVADFALFLILATFRNLTWCTTAARTSSADFKDCHENAAAVSHNPRGNVLGVIGLGNIGYEIARKAYRAFGMKIKYYDLFRKDKVKESDIEAEFFSDLEAMLAISDCVVLATPAIPGGKKLITKERLARFKKGGRFVNIARGSLVDDEAVADAVEQGRLVGVGMDVHENEPSVNERLKASKLVTLTSHNAGGTLETHMGFESLAMKNVDAVLKGEEPLTPVNTHLIGFRKPKQGSESRTWN</sequence>
<evidence type="ECO:0000256" key="2">
    <source>
        <dbReference type="RuleBase" id="RU003719"/>
    </source>
</evidence>
<dbReference type="PROSITE" id="PS00065">
    <property type="entry name" value="D_2_HYDROXYACID_DH_1"/>
    <property type="match status" value="1"/>
</dbReference>
<dbReference type="AlphaFoldDB" id="K1XLT5"/>
<dbReference type="GO" id="GO:0030267">
    <property type="term" value="F:glyoxylate reductase (NADPH) activity"/>
    <property type="evidence" value="ECO:0007669"/>
    <property type="project" value="TreeGrafter"/>
</dbReference>
<dbReference type="InterPro" id="IPR006139">
    <property type="entry name" value="D-isomer_2_OHA_DH_cat_dom"/>
</dbReference>
<comment type="similarity">
    <text evidence="2">Belongs to the D-isomer specific 2-hydroxyacid dehydrogenase family.</text>
</comment>
<feature type="domain" description="D-isomer specific 2-hydroxyacid dehydrogenase NAD-binding" evidence="4">
    <location>
        <begin position="129"/>
        <end position="311"/>
    </location>
</feature>
<dbReference type="eggNOG" id="KOG0067">
    <property type="taxonomic scope" value="Eukaryota"/>
</dbReference>
<evidence type="ECO:0000259" key="3">
    <source>
        <dbReference type="Pfam" id="PF00389"/>
    </source>
</evidence>
<dbReference type="EMBL" id="JH921450">
    <property type="protein sequence ID" value="EKD13454.1"/>
    <property type="molecule type" value="Genomic_DNA"/>
</dbReference>
<dbReference type="InParanoid" id="K1XLT5"/>
<gene>
    <name evidence="5" type="ORF">MBM_08537</name>
</gene>
<dbReference type="KEGG" id="mbe:MBM_08537"/>
<feature type="domain" description="D-isomer specific 2-hydroxyacid dehydrogenase catalytic" evidence="3">
    <location>
        <begin position="75"/>
        <end position="343"/>
    </location>
</feature>
<evidence type="ECO:0000256" key="1">
    <source>
        <dbReference type="ARBA" id="ARBA00023002"/>
    </source>
</evidence>
<dbReference type="FunFam" id="3.40.50.720:FF:000526">
    <property type="entry name" value="D-mandelate dehydrogenase, putative"/>
    <property type="match status" value="1"/>
</dbReference>
<evidence type="ECO:0000313" key="6">
    <source>
        <dbReference type="Proteomes" id="UP000006753"/>
    </source>
</evidence>
<evidence type="ECO:0000313" key="5">
    <source>
        <dbReference type="EMBL" id="EKD13454.1"/>
    </source>
</evidence>
<dbReference type="InterPro" id="IPR050223">
    <property type="entry name" value="D-isomer_2-hydroxyacid_DH"/>
</dbReference>
<name>K1XLT5_MARBU</name>
<dbReference type="InterPro" id="IPR006140">
    <property type="entry name" value="D-isomer_DH_NAD-bd"/>
</dbReference>